<proteinExistence type="predicted"/>
<dbReference type="InterPro" id="IPR003115">
    <property type="entry name" value="ParB_N"/>
</dbReference>
<dbReference type="SUPFAM" id="SSF109709">
    <property type="entry name" value="KorB DNA-binding domain-like"/>
    <property type="match status" value="1"/>
</dbReference>
<dbReference type="PANTHER" id="PTHR33375">
    <property type="entry name" value="CHROMOSOME-PARTITIONING PROTEIN PARB-RELATED"/>
    <property type="match status" value="1"/>
</dbReference>
<dbReference type="EMBL" id="LAZR01000033">
    <property type="protein sequence ID" value="KKO01779.1"/>
    <property type="molecule type" value="Genomic_DNA"/>
</dbReference>
<dbReference type="GO" id="GO:0005694">
    <property type="term" value="C:chromosome"/>
    <property type="evidence" value="ECO:0007669"/>
    <property type="project" value="TreeGrafter"/>
</dbReference>
<dbReference type="AlphaFoldDB" id="A0A0F9YB69"/>
<name>A0A0F9YB69_9ZZZZ</name>
<evidence type="ECO:0000313" key="2">
    <source>
        <dbReference type="EMBL" id="KKO01779.1"/>
    </source>
</evidence>
<dbReference type="GO" id="GO:0007059">
    <property type="term" value="P:chromosome segregation"/>
    <property type="evidence" value="ECO:0007669"/>
    <property type="project" value="TreeGrafter"/>
</dbReference>
<organism evidence="2">
    <name type="scientific">marine sediment metagenome</name>
    <dbReference type="NCBI Taxonomy" id="412755"/>
    <lineage>
        <taxon>unclassified sequences</taxon>
        <taxon>metagenomes</taxon>
        <taxon>ecological metagenomes</taxon>
    </lineage>
</organism>
<comment type="caution">
    <text evidence="2">The sequence shown here is derived from an EMBL/GenBank/DDBJ whole genome shotgun (WGS) entry which is preliminary data.</text>
</comment>
<dbReference type="InterPro" id="IPR050336">
    <property type="entry name" value="Chromosome_partition/occlusion"/>
</dbReference>
<dbReference type="SMART" id="SM00470">
    <property type="entry name" value="ParB"/>
    <property type="match status" value="1"/>
</dbReference>
<reference evidence="2" key="1">
    <citation type="journal article" date="2015" name="Nature">
        <title>Complex archaea that bridge the gap between prokaryotes and eukaryotes.</title>
        <authorList>
            <person name="Spang A."/>
            <person name="Saw J.H."/>
            <person name="Jorgensen S.L."/>
            <person name="Zaremba-Niedzwiedzka K."/>
            <person name="Martijn J."/>
            <person name="Lind A.E."/>
            <person name="van Eijk R."/>
            <person name="Schleper C."/>
            <person name="Guy L."/>
            <person name="Ettema T.J."/>
        </authorList>
    </citation>
    <scope>NUCLEOTIDE SEQUENCE</scope>
</reference>
<dbReference type="InterPro" id="IPR036086">
    <property type="entry name" value="ParB/Sulfiredoxin_sf"/>
</dbReference>
<dbReference type="CDD" id="cd16406">
    <property type="entry name" value="ParB_N_like"/>
    <property type="match status" value="1"/>
</dbReference>
<feature type="domain" description="ParB-like N-terminal" evidence="1">
    <location>
        <begin position="12"/>
        <end position="105"/>
    </location>
</feature>
<sequence length="608" mass="67057">MTKQETIIAPIEQVPFDDLYVSDLNPRTVFSPEGIEALAENIRQLGLIQNLAGLRDETGKVGIVAGGRRLRALALLQDDPRFASVSVKIAPDQATAEIWASSENHHREQPHAADEIREYGSMAERGVPVPSIAIAFGVNEKHVYRRLKLASLPVSVLDALKAGEITLSNAAAFTVSEDEANTLAVLEKVRGEGYSDHQIKQMLKPDSVRSTDRRVKFVGLEAYEAEGGRVTGDLFADQTYFDDVALLDELFKAKLNATAEALTGDGWKWAEAMDTTYLGYYEIEERKLDRIYRDEGTLTEEQSERYDELAELAEGEVLDAEGEAELAALQAVLDGAFSAEQKAVSGVLVYVNQSGEVQTAEGLVTREDRAAAIEAGFLRKSSHSSAEAEPKSPISQKLRDDLSRVAQGARQHAVLRDPDLLIDLLAYQLSHALRWNDPLGIATTEVPNWPSTEAEGYALDERLTSNPPRDMWDAKDLGASFRAFRKKGPEHVRGELVRFLAAQYRGGDEKLAAMIDKETQPNIREVWTPNAANFFSRVGGPYLNDLWRDLLDLSDDHPTATSFAKLKKGEKADKLEALFRGDHDLRSALGVTDEQAAKIGAWLPEGMK</sequence>
<protein>
    <recommendedName>
        <fullName evidence="1">ParB-like N-terminal domain-containing protein</fullName>
    </recommendedName>
</protein>
<dbReference type="SUPFAM" id="SSF110849">
    <property type="entry name" value="ParB/Sulfiredoxin"/>
    <property type="match status" value="1"/>
</dbReference>
<evidence type="ECO:0000259" key="1">
    <source>
        <dbReference type="SMART" id="SM00470"/>
    </source>
</evidence>
<gene>
    <name evidence="2" type="ORF">LCGC14_0111000</name>
</gene>
<accession>A0A0F9YB69</accession>
<dbReference type="Gene3D" id="1.10.10.2830">
    <property type="match status" value="1"/>
</dbReference>
<dbReference type="Pfam" id="PF02195">
    <property type="entry name" value="ParB_N"/>
    <property type="match status" value="1"/>
</dbReference>
<dbReference type="Gene3D" id="3.90.1530.30">
    <property type="match status" value="1"/>
</dbReference>
<dbReference type="PANTHER" id="PTHR33375:SF7">
    <property type="entry name" value="CHROMOSOME 2-PARTITIONING PROTEIN PARB-RELATED"/>
    <property type="match status" value="1"/>
</dbReference>